<feature type="region of interest" description="Disordered" evidence="8">
    <location>
        <begin position="1318"/>
        <end position="1411"/>
    </location>
</feature>
<sequence length="1999" mass="216948">MIRRERNDRLSVSEIEEGEVRSLAMRKAISLLRNYLYKQESSILKSWFKHFDTNMNGFIEKREFLQSLSKMTGEAREISDELELLDSESISLREIHEGMASLWSRFRKFCGTAFLGPKDLLAKLQGIRLESEEEKRSNQRKQDLGLSSSPSLQLNMRLASQPLVVDRDHWEERLPRCGWAGGNERLLFEALDLHDEGLLGQRNFFWLDAEVRRFALKCEAKQKASEDHKVRIAARKKRQKALTDFKAYVKRHFGESYHAWRRALDIDGTMNLQRAELFKVCRHLGWKGDVKLLWQALDSDGAGTCSLQELDARCARQLARFRRWAEVKFGIRPAHALWKAVDRRNKYRLTHESFQKECLRLEVDFEEKELSELTRWLDWQEKKAITLEDLLFMDLWKPPAYLVAQPNPVAAEDIRQMLKDKYGHPLRAWRQAMDKDNSNTCNWYEFLAASRSLNFTGDVAGAWLHFDKDLSGAISLAEIDPKSNDMMVEFKKWADGEFGGVRAAFRVLDKDKSETLSFAEFRTSVVSFGFTGDEVTLFRCLDSGQGKLHPHEVHFLDDWDTTAPDAASEPSVDSLQTRPRSQGGWSRMTKSGRPGSVQESILEFYTDAPGPGSYELPSAFAAKPKTPTARHSGTWSFCSRPEAAWLQQLKSVGPEAGLSPAEPRRRPPSWTFARTSRMGIGRAASPGPGSYEVPVVETPKFSMGIRRNARMHPKASPQLTYPGSQANKKRRLLSTTRAALMTSATEARSRKMEERSGPLNGSEPFLGWLPNAMFSVLVPFITVVLCVFEAGAVERTRTLVRRHGALAEEAAETYLTELDSDAESASPTQAKASKSWDSLPYSSFAGSIGGEKDQNASLKSPVEGELANSSESSDLRRDQVEVTGAGTVVVARVPAQAPIAPTERAARASSAEADLAQAGSPKVEAAVSAQAEHSLESVEAPPVPGTGRPQAAPAVSAGTGTDTATAKPAPASPPLPQQSGSGSLAPLQARPVSEADAPAPIQMPLPAQTPRVLASAEPQPLQMQTSDPVQSLPAQAATARVDASAATQHQLDSSSRAGEASIQLHGDARQLADMPPATVQEVRPAVPLSPDESAVGGPLKPADVGTIPAGDGANPAKPNAATASPAVQPEPVQSEQPASVQAPAQPLLPTRNSPLLVAGNATQEAPAPSVQLVRPPPAPPPVSAEVDTRSVPVNNSSAEPLLKKAAAVTSEAAPASVVAGQVAALSGRPISVAPAGFPTSATASNKSTITTLRTEPAQHLSIAPASLAEQAVQASQVPLASGMPATGMATMPAVNGGANAMMPGMATAPVAIAANPTTTPAPTTAAPTTAAATTAAPTTAAATTAAATTVAATTPEKEEGEDEKDGDGNDGGNPEGGHNGSHEVVAVGSGRAEEAALDNSSAEATGADGPKAKVMGMDQQLLLTGVAAAHRGGAGRCLLLLLPEKVARRRRENFRCQWTGSPTELRVWLQTSLLVGSPEPLPTGHLAVTILYDLRYTSCDDGLIRLLAEFERTAIMFVTKFSSGAGMDGMRTLEGSETSGDDLVTKLSPGYPPRPKRKCTDRFCIVLLVAFMSGMGYLYRRARAEGDLAKLTHGFDWTGKICGVDEAVRDKPLLFWCTPNGEEGLTLLDGICVARCPSGRSEQFFCPGPAVPFEVKEFLDPYHRKQEVVIGMRRNLTQKPSYPSVEAFGYCFPKEDLVLLQSVMDRTYVSSFTRQVILAGQGAAESWRFLVLVAIACIVIGYAFLFVIWHSFEKLVYGLIVAVHVALLAVAGVFLFVSFHPEHNFFFTYFSPPVARLCAWACAALAVLFWMLFAFLCCQGRESLAVTIDSVTATCEVIAEIPSMLMQPLLHSAIVVVALLGLVYGFAWILSTGKVVPLGEPLEQSGIQIAGVHRNLEFTDGQWASIAYWLFGLARHQERPEITERVCEPGVDLVTWLGPESRPSRIENLKEDLGCVRSPGVFKTIRRDFPHLFDDCLQYGEHLLRIERFLTQNAQNAGQ</sequence>
<keyword evidence="4" id="KW-0106">Calcium</keyword>
<dbReference type="GO" id="GO:0005509">
    <property type="term" value="F:calcium ion binding"/>
    <property type="evidence" value="ECO:0007669"/>
    <property type="project" value="InterPro"/>
</dbReference>
<feature type="compositionally biased region" description="Polar residues" evidence="8">
    <location>
        <begin position="1021"/>
        <end position="1033"/>
    </location>
</feature>
<feature type="region of interest" description="Disordered" evidence="8">
    <location>
        <begin position="1088"/>
        <end position="1188"/>
    </location>
</feature>
<dbReference type="InterPro" id="IPR018247">
    <property type="entry name" value="EF_Hand_1_Ca_BS"/>
</dbReference>
<feature type="compositionally biased region" description="Low complexity" evidence="8">
    <location>
        <begin position="956"/>
        <end position="969"/>
    </location>
</feature>
<dbReference type="PROSITE" id="PS50222">
    <property type="entry name" value="EF_HAND_2"/>
    <property type="match status" value="2"/>
</dbReference>
<feature type="compositionally biased region" description="Gly residues" evidence="8">
    <location>
        <begin position="1369"/>
        <end position="1379"/>
    </location>
</feature>
<evidence type="ECO:0000256" key="3">
    <source>
        <dbReference type="ARBA" id="ARBA00022692"/>
    </source>
</evidence>
<dbReference type="PROSITE" id="PS00018">
    <property type="entry name" value="EF_HAND_1"/>
    <property type="match status" value="1"/>
</dbReference>
<keyword evidence="7" id="KW-0325">Glycoprotein</keyword>
<protein>
    <recommendedName>
        <fullName evidence="10">EF-hand domain-containing protein</fullName>
    </recommendedName>
</protein>
<feature type="compositionally biased region" description="Low complexity" evidence="8">
    <location>
        <begin position="1318"/>
        <end position="1354"/>
    </location>
</feature>
<organism evidence="11 12">
    <name type="scientific">Symbiodinium microadriaticum</name>
    <name type="common">Dinoflagellate</name>
    <name type="synonym">Zooxanthella microadriatica</name>
    <dbReference type="NCBI Taxonomy" id="2951"/>
    <lineage>
        <taxon>Eukaryota</taxon>
        <taxon>Sar</taxon>
        <taxon>Alveolata</taxon>
        <taxon>Dinophyceae</taxon>
        <taxon>Suessiales</taxon>
        <taxon>Symbiodiniaceae</taxon>
        <taxon>Symbiodinium</taxon>
    </lineage>
</organism>
<dbReference type="Pfam" id="PF07004">
    <property type="entry name" value="SHIPPO-rpt"/>
    <property type="match status" value="2"/>
</dbReference>
<dbReference type="OrthoDB" id="429991at2759"/>
<name>A0A1Q9E9B2_SYMMI</name>
<feature type="transmembrane region" description="Helical" evidence="9">
    <location>
        <begin position="1727"/>
        <end position="1748"/>
    </location>
</feature>
<evidence type="ECO:0000256" key="5">
    <source>
        <dbReference type="ARBA" id="ARBA00022989"/>
    </source>
</evidence>
<dbReference type="GO" id="GO:0022857">
    <property type="term" value="F:transmembrane transporter activity"/>
    <property type="evidence" value="ECO:0007669"/>
    <property type="project" value="InterPro"/>
</dbReference>
<keyword evidence="12" id="KW-1185">Reference proteome</keyword>
<evidence type="ECO:0000256" key="8">
    <source>
        <dbReference type="SAM" id="MobiDB-lite"/>
    </source>
</evidence>
<accession>A0A1Q9E9B2</accession>
<dbReference type="InterPro" id="IPR010736">
    <property type="entry name" value="SHIPPO-rpt"/>
</dbReference>
<feature type="compositionally biased region" description="Low complexity" evidence="8">
    <location>
        <begin position="1034"/>
        <end position="1046"/>
    </location>
</feature>
<dbReference type="InterPro" id="IPR011992">
    <property type="entry name" value="EF-hand-dom_pair"/>
</dbReference>
<feature type="domain" description="EF-hand" evidence="10">
    <location>
        <begin position="39"/>
        <end position="74"/>
    </location>
</feature>
<feature type="compositionally biased region" description="Polar residues" evidence="8">
    <location>
        <begin position="1047"/>
        <end position="1056"/>
    </location>
</feature>
<feature type="domain" description="EF-hand" evidence="10">
    <location>
        <begin position="496"/>
        <end position="531"/>
    </location>
</feature>
<dbReference type="Gene3D" id="1.10.238.10">
    <property type="entry name" value="EF-hand"/>
    <property type="match status" value="3"/>
</dbReference>
<evidence type="ECO:0000313" key="11">
    <source>
        <dbReference type="EMBL" id="OLQ04001.1"/>
    </source>
</evidence>
<feature type="region of interest" description="Disordered" evidence="8">
    <location>
        <begin position="847"/>
        <end position="879"/>
    </location>
</feature>
<evidence type="ECO:0000256" key="7">
    <source>
        <dbReference type="ARBA" id="ARBA00023180"/>
    </source>
</evidence>
<comment type="caution">
    <text evidence="11">The sequence shown here is derived from an EMBL/GenBank/DDBJ whole genome shotgun (WGS) entry which is preliminary data.</text>
</comment>
<keyword evidence="5 9" id="KW-1133">Transmembrane helix</keyword>
<comment type="subcellular location">
    <subcellularLocation>
        <location evidence="1">Membrane</location>
        <topology evidence="1">Multi-pass membrane protein</topology>
    </subcellularLocation>
</comment>
<feature type="transmembrane region" description="Helical" evidence="9">
    <location>
        <begin position="1755"/>
        <end position="1777"/>
    </location>
</feature>
<dbReference type="InterPro" id="IPR007603">
    <property type="entry name" value="Choline_transptr-like"/>
</dbReference>
<dbReference type="EMBL" id="LSRX01000221">
    <property type="protein sequence ID" value="OLQ04001.1"/>
    <property type="molecule type" value="Genomic_DNA"/>
</dbReference>
<keyword evidence="6 9" id="KW-0472">Membrane</keyword>
<dbReference type="Pfam" id="PF13202">
    <property type="entry name" value="EF-hand_5"/>
    <property type="match status" value="1"/>
</dbReference>
<comment type="similarity">
    <text evidence="2">Belongs to the CTL (choline transporter-like) family.</text>
</comment>
<evidence type="ECO:0000256" key="9">
    <source>
        <dbReference type="SAM" id="Phobius"/>
    </source>
</evidence>
<evidence type="ECO:0000313" key="12">
    <source>
        <dbReference type="Proteomes" id="UP000186817"/>
    </source>
</evidence>
<dbReference type="InterPro" id="IPR002048">
    <property type="entry name" value="EF_hand_dom"/>
</dbReference>
<dbReference type="PANTHER" id="PTHR12385">
    <property type="entry name" value="CHOLINE TRANSPORTER-LIKE (SLC FAMILY 44)"/>
    <property type="match status" value="1"/>
</dbReference>
<feature type="transmembrane region" description="Helical" evidence="9">
    <location>
        <begin position="1849"/>
        <end position="1870"/>
    </location>
</feature>
<feature type="compositionally biased region" description="Polar residues" evidence="8">
    <location>
        <begin position="571"/>
        <end position="584"/>
    </location>
</feature>
<gene>
    <name evidence="11" type="ORF">AK812_SmicGene13015</name>
</gene>
<keyword evidence="3 9" id="KW-0812">Transmembrane</keyword>
<evidence type="ECO:0000259" key="10">
    <source>
        <dbReference type="PROSITE" id="PS50222"/>
    </source>
</evidence>
<proteinExistence type="inferred from homology"/>
<dbReference type="PANTHER" id="PTHR12385:SF14">
    <property type="entry name" value="CHOLINE TRANSPORTER-LIKE 2"/>
    <property type="match status" value="1"/>
</dbReference>
<reference evidence="11 12" key="1">
    <citation type="submission" date="2016-02" db="EMBL/GenBank/DDBJ databases">
        <title>Genome analysis of coral dinoflagellate symbionts highlights evolutionary adaptations to a symbiotic lifestyle.</title>
        <authorList>
            <person name="Aranda M."/>
            <person name="Li Y."/>
            <person name="Liew Y.J."/>
            <person name="Baumgarten S."/>
            <person name="Simakov O."/>
            <person name="Wilson M."/>
            <person name="Piel J."/>
            <person name="Ashoor H."/>
            <person name="Bougouffa S."/>
            <person name="Bajic V.B."/>
            <person name="Ryu T."/>
            <person name="Ravasi T."/>
            <person name="Bayer T."/>
            <person name="Micklem G."/>
            <person name="Kim H."/>
            <person name="Bhak J."/>
            <person name="Lajeunesse T.C."/>
            <person name="Voolstra C.R."/>
        </authorList>
    </citation>
    <scope>NUCLEOTIDE SEQUENCE [LARGE SCALE GENOMIC DNA]</scope>
    <source>
        <strain evidence="11 12">CCMP2467</strain>
    </source>
</reference>
<evidence type="ECO:0000256" key="6">
    <source>
        <dbReference type="ARBA" id="ARBA00023136"/>
    </source>
</evidence>
<evidence type="ECO:0000256" key="1">
    <source>
        <dbReference type="ARBA" id="ARBA00004141"/>
    </source>
</evidence>
<dbReference type="GO" id="GO:0016020">
    <property type="term" value="C:membrane"/>
    <property type="evidence" value="ECO:0007669"/>
    <property type="project" value="UniProtKB-SubCell"/>
</dbReference>
<feature type="transmembrane region" description="Helical" evidence="9">
    <location>
        <begin position="1797"/>
        <end position="1818"/>
    </location>
</feature>
<evidence type="ECO:0000256" key="4">
    <source>
        <dbReference type="ARBA" id="ARBA00022837"/>
    </source>
</evidence>
<evidence type="ECO:0000256" key="2">
    <source>
        <dbReference type="ARBA" id="ARBA00007168"/>
    </source>
</evidence>
<dbReference type="SMART" id="SM00054">
    <property type="entry name" value="EFh"/>
    <property type="match status" value="3"/>
</dbReference>
<dbReference type="Proteomes" id="UP000186817">
    <property type="component" value="Unassembled WGS sequence"/>
</dbReference>
<dbReference type="SUPFAM" id="SSF47473">
    <property type="entry name" value="EF-hand"/>
    <property type="match status" value="2"/>
</dbReference>
<feature type="region of interest" description="Disordered" evidence="8">
    <location>
        <begin position="562"/>
        <end position="596"/>
    </location>
</feature>
<feature type="region of interest" description="Disordered" evidence="8">
    <location>
        <begin position="900"/>
        <end position="1060"/>
    </location>
</feature>